<dbReference type="GO" id="GO:0008168">
    <property type="term" value="F:methyltransferase activity"/>
    <property type="evidence" value="ECO:0007669"/>
    <property type="project" value="UniProtKB-KW"/>
</dbReference>
<dbReference type="KEGG" id="dal:Dalk_0098"/>
<keyword evidence="2" id="KW-0489">Methyltransferase</keyword>
<keyword evidence="3" id="KW-1185">Reference proteome</keyword>
<name>B8FKJ3_DESAL</name>
<dbReference type="CDD" id="cd02440">
    <property type="entry name" value="AdoMet_MTases"/>
    <property type="match status" value="1"/>
</dbReference>
<dbReference type="eggNOG" id="COG2226">
    <property type="taxonomic scope" value="Bacteria"/>
</dbReference>
<dbReference type="PANTHER" id="PTHR43861">
    <property type="entry name" value="TRANS-ACONITATE 2-METHYLTRANSFERASE-RELATED"/>
    <property type="match status" value="1"/>
</dbReference>
<organism evidence="2 3">
    <name type="scientific">Desulfatibacillum aliphaticivorans</name>
    <dbReference type="NCBI Taxonomy" id="218208"/>
    <lineage>
        <taxon>Bacteria</taxon>
        <taxon>Pseudomonadati</taxon>
        <taxon>Thermodesulfobacteriota</taxon>
        <taxon>Desulfobacteria</taxon>
        <taxon>Desulfobacterales</taxon>
        <taxon>Desulfatibacillaceae</taxon>
        <taxon>Desulfatibacillum</taxon>
    </lineage>
</organism>
<dbReference type="InterPro" id="IPR025714">
    <property type="entry name" value="Methyltranfer_dom"/>
</dbReference>
<evidence type="ECO:0000259" key="1">
    <source>
        <dbReference type="Pfam" id="PF13847"/>
    </source>
</evidence>
<dbReference type="SUPFAM" id="SSF53335">
    <property type="entry name" value="S-adenosyl-L-methionine-dependent methyltransferases"/>
    <property type="match status" value="1"/>
</dbReference>
<proteinExistence type="predicted"/>
<dbReference type="EMBL" id="CP001322">
    <property type="protein sequence ID" value="ACL01808.1"/>
    <property type="molecule type" value="Genomic_DNA"/>
</dbReference>
<dbReference type="Pfam" id="PF13847">
    <property type="entry name" value="Methyltransf_31"/>
    <property type="match status" value="1"/>
</dbReference>
<accession>B8FKJ3</accession>
<protein>
    <submittedName>
        <fullName evidence="2">Methyltransferase type 11</fullName>
    </submittedName>
</protein>
<keyword evidence="2" id="KW-0808">Transferase</keyword>
<dbReference type="Gene3D" id="3.40.50.150">
    <property type="entry name" value="Vaccinia Virus protein VP39"/>
    <property type="match status" value="1"/>
</dbReference>
<reference evidence="2 3" key="1">
    <citation type="journal article" date="2012" name="Environ. Microbiol.">
        <title>The genome sequence of Desulfatibacillum alkenivorans AK-01: a blueprint for anaerobic alkane oxidation.</title>
        <authorList>
            <person name="Callaghan A.V."/>
            <person name="Morris B.E."/>
            <person name="Pereira I.A."/>
            <person name="McInerney M.J."/>
            <person name="Austin R.N."/>
            <person name="Groves J.T."/>
            <person name="Kukor J.J."/>
            <person name="Suflita J.M."/>
            <person name="Young L.Y."/>
            <person name="Zylstra G.J."/>
            <person name="Wawrik B."/>
        </authorList>
    </citation>
    <scope>NUCLEOTIDE SEQUENCE [LARGE SCALE GENOMIC DNA]</scope>
    <source>
        <strain evidence="2 3">AK-01</strain>
    </source>
</reference>
<dbReference type="RefSeq" id="WP_012609248.1">
    <property type="nucleotide sequence ID" value="NC_011768.1"/>
</dbReference>
<dbReference type="Proteomes" id="UP000000739">
    <property type="component" value="Chromosome"/>
</dbReference>
<evidence type="ECO:0000313" key="3">
    <source>
        <dbReference type="Proteomes" id="UP000000739"/>
    </source>
</evidence>
<dbReference type="Gene3D" id="6.10.140.1580">
    <property type="match status" value="2"/>
</dbReference>
<sequence length="269" mass="29738">MTENLYVHGYSEREKERLEDQANTLTELLHHDTVYPPGSRVLEAGCGVGAQTVTLAAKSPDAQITSIDISAESLAAAQARIIQAGFTNVAFQQANIFDLPFETESFDHLFLCFVLEHLPNPDEALDALQKMIKPGGTITVIEGDHGSTYFHPQNSYAAQCVQCLVYLQAQMGGDSQIGRRLFPLLKEAGFQDVQVSPRMVYVDSSKPDLVEGFTKNTFTAMVEGVREKALEQGLMDPRAWEQGIRGLYRAAEEDGVFCYTFFKGMGVKE</sequence>
<dbReference type="HOGENOM" id="CLU_062440_1_0_7"/>
<dbReference type="AlphaFoldDB" id="B8FKJ3"/>
<dbReference type="InterPro" id="IPR029063">
    <property type="entry name" value="SAM-dependent_MTases_sf"/>
</dbReference>
<gene>
    <name evidence="2" type="ordered locus">Dalk_0098</name>
</gene>
<dbReference type="GO" id="GO:0032259">
    <property type="term" value="P:methylation"/>
    <property type="evidence" value="ECO:0007669"/>
    <property type="project" value="UniProtKB-KW"/>
</dbReference>
<evidence type="ECO:0000313" key="2">
    <source>
        <dbReference type="EMBL" id="ACL01808.1"/>
    </source>
</evidence>
<feature type="domain" description="Methyltransferase" evidence="1">
    <location>
        <begin position="38"/>
        <end position="145"/>
    </location>
</feature>